<reference evidence="3" key="1">
    <citation type="submission" date="2018-02" db="EMBL/GenBank/DDBJ databases">
        <title>Genome sequencing of Solimonas sp. HR-BB.</title>
        <authorList>
            <person name="Lee Y."/>
            <person name="Jeon C.O."/>
        </authorList>
    </citation>
    <scope>NUCLEOTIDE SEQUENCE [LARGE SCALE GENOMIC DNA]</scope>
    <source>
        <strain evidence="3">HR-U</strain>
    </source>
</reference>
<evidence type="ECO:0000259" key="1">
    <source>
        <dbReference type="PROSITE" id="PS51729"/>
    </source>
</evidence>
<dbReference type="PROSITE" id="PS51729">
    <property type="entry name" value="GNAT_YJDJ"/>
    <property type="match status" value="1"/>
</dbReference>
<dbReference type="AlphaFoldDB" id="A0A2S7II99"/>
<dbReference type="Proteomes" id="UP000239590">
    <property type="component" value="Unassembled WGS sequence"/>
</dbReference>
<keyword evidence="2" id="KW-0808">Transferase</keyword>
<evidence type="ECO:0000313" key="2">
    <source>
        <dbReference type="EMBL" id="PQA55577.1"/>
    </source>
</evidence>
<gene>
    <name evidence="2" type="ORF">C5O19_19355</name>
</gene>
<sequence>MDFSSIPLHNNVPIHNYEMVINGHRAFIDYLEKGSKIYLIHTEVPSELEGMGVASALVTRVLEDIESRGLALVPLCPYVQAYLKRHPDWNRLVQPK</sequence>
<dbReference type="OrthoDB" id="9793389at2"/>
<dbReference type="PANTHER" id="PTHR31435">
    <property type="entry name" value="PROTEIN NATD1"/>
    <property type="match status" value="1"/>
</dbReference>
<keyword evidence="3" id="KW-1185">Reference proteome</keyword>
<proteinExistence type="predicted"/>
<dbReference type="EMBL" id="PTRA01000004">
    <property type="protein sequence ID" value="PQA55577.1"/>
    <property type="molecule type" value="Genomic_DNA"/>
</dbReference>
<name>A0A2S7II99_9BACT</name>
<dbReference type="InterPro" id="IPR045057">
    <property type="entry name" value="Gcn5-rel_NAT"/>
</dbReference>
<dbReference type="Gene3D" id="3.40.630.30">
    <property type="match status" value="1"/>
</dbReference>
<dbReference type="InterPro" id="IPR031165">
    <property type="entry name" value="GNAT_YJDJ"/>
</dbReference>
<comment type="caution">
    <text evidence="2">The sequence shown here is derived from an EMBL/GenBank/DDBJ whole genome shotgun (WGS) entry which is preliminary data.</text>
</comment>
<dbReference type="GO" id="GO:0016740">
    <property type="term" value="F:transferase activity"/>
    <property type="evidence" value="ECO:0007669"/>
    <property type="project" value="UniProtKB-KW"/>
</dbReference>
<dbReference type="Pfam" id="PF14542">
    <property type="entry name" value="Acetyltransf_CG"/>
    <property type="match status" value="1"/>
</dbReference>
<dbReference type="PANTHER" id="PTHR31435:SF10">
    <property type="entry name" value="BSR4717 PROTEIN"/>
    <property type="match status" value="1"/>
</dbReference>
<dbReference type="InterPro" id="IPR016181">
    <property type="entry name" value="Acyl_CoA_acyltransferase"/>
</dbReference>
<organism evidence="2 3">
    <name type="scientific">Siphonobacter curvatus</name>
    <dbReference type="NCBI Taxonomy" id="2094562"/>
    <lineage>
        <taxon>Bacteria</taxon>
        <taxon>Pseudomonadati</taxon>
        <taxon>Bacteroidota</taxon>
        <taxon>Cytophagia</taxon>
        <taxon>Cytophagales</taxon>
        <taxon>Cytophagaceae</taxon>
        <taxon>Siphonobacter</taxon>
    </lineage>
</organism>
<dbReference type="RefSeq" id="WP_102202943.1">
    <property type="nucleotide sequence ID" value="NZ_PTRA01000004.1"/>
</dbReference>
<protein>
    <submittedName>
        <fullName evidence="2">N-acetyltransferase</fullName>
    </submittedName>
</protein>
<evidence type="ECO:0000313" key="3">
    <source>
        <dbReference type="Proteomes" id="UP000239590"/>
    </source>
</evidence>
<feature type="domain" description="N-acetyltransferase" evidence="1">
    <location>
        <begin position="9"/>
        <end position="94"/>
    </location>
</feature>
<accession>A0A2S7II99</accession>
<dbReference type="SUPFAM" id="SSF55729">
    <property type="entry name" value="Acyl-CoA N-acyltransferases (Nat)"/>
    <property type="match status" value="1"/>
</dbReference>